<keyword evidence="4 7" id="KW-0418">Kinase</keyword>
<protein>
    <recommendedName>
        <fullName evidence="7">GTP:AMP phosphotransferase, mitochondrial</fullName>
        <ecNumber evidence="7">2.7.4.10</ecNumber>
    </recommendedName>
    <alternativeName>
        <fullName evidence="7">Adenylate kinase 3</fullName>
        <shortName evidence="7">AK 3</shortName>
    </alternativeName>
</protein>
<feature type="region of interest" description="LID" evidence="7">
    <location>
        <begin position="179"/>
        <end position="216"/>
    </location>
</feature>
<dbReference type="GO" id="GO:0005759">
    <property type="term" value="C:mitochondrial matrix"/>
    <property type="evidence" value="ECO:0007669"/>
    <property type="project" value="UniProtKB-SubCell"/>
</dbReference>
<dbReference type="GO" id="GO:0005525">
    <property type="term" value="F:GTP binding"/>
    <property type="evidence" value="ECO:0007669"/>
    <property type="project" value="UniProtKB-KW"/>
</dbReference>
<dbReference type="InterPro" id="IPR028586">
    <property type="entry name" value="AK3/Ak4_mitochondrial"/>
</dbReference>
<dbReference type="InterPro" id="IPR007862">
    <property type="entry name" value="Adenylate_kinase_lid-dom"/>
</dbReference>
<reference evidence="10" key="1">
    <citation type="journal article" date="2020" name="Nat. Commun.">
        <title>Large-scale genome sequencing of mycorrhizal fungi provides insights into the early evolution of symbiotic traits.</title>
        <authorList>
            <person name="Miyauchi S."/>
            <person name="Kiss E."/>
            <person name="Kuo A."/>
            <person name="Drula E."/>
            <person name="Kohler A."/>
            <person name="Sanchez-Garcia M."/>
            <person name="Morin E."/>
            <person name="Andreopoulos B."/>
            <person name="Barry K.W."/>
            <person name="Bonito G."/>
            <person name="Buee M."/>
            <person name="Carver A."/>
            <person name="Chen C."/>
            <person name="Cichocki N."/>
            <person name="Clum A."/>
            <person name="Culley D."/>
            <person name="Crous P.W."/>
            <person name="Fauchery L."/>
            <person name="Girlanda M."/>
            <person name="Hayes R.D."/>
            <person name="Keri Z."/>
            <person name="LaButti K."/>
            <person name="Lipzen A."/>
            <person name="Lombard V."/>
            <person name="Magnuson J."/>
            <person name="Maillard F."/>
            <person name="Murat C."/>
            <person name="Nolan M."/>
            <person name="Ohm R.A."/>
            <person name="Pangilinan J."/>
            <person name="Pereira M.F."/>
            <person name="Perotto S."/>
            <person name="Peter M."/>
            <person name="Pfister S."/>
            <person name="Riley R."/>
            <person name="Sitrit Y."/>
            <person name="Stielow J.B."/>
            <person name="Szollosi G."/>
            <person name="Zifcakova L."/>
            <person name="Stursova M."/>
            <person name="Spatafora J.W."/>
            <person name="Tedersoo L."/>
            <person name="Vaario L.M."/>
            <person name="Yamada A."/>
            <person name="Yan M."/>
            <person name="Wang P."/>
            <person name="Xu J."/>
            <person name="Bruns T."/>
            <person name="Baldrian P."/>
            <person name="Vilgalys R."/>
            <person name="Dunand C."/>
            <person name="Henrissat B."/>
            <person name="Grigoriev I.V."/>
            <person name="Hibbett D."/>
            <person name="Nagy L.G."/>
            <person name="Martin F.M."/>
        </authorList>
    </citation>
    <scope>NUCLEOTIDE SEQUENCE</scope>
    <source>
        <strain evidence="10">UH-Tt-Lm1</strain>
    </source>
</reference>
<dbReference type="GO" id="GO:0046899">
    <property type="term" value="F:nucleoside triphosphate adenylate kinase activity"/>
    <property type="evidence" value="ECO:0007669"/>
    <property type="project" value="UniProtKB-UniRule"/>
</dbReference>
<feature type="binding site" evidence="7">
    <location>
        <begin position="111"/>
        <end position="113"/>
    </location>
    <ligand>
        <name>AMP</name>
        <dbReference type="ChEBI" id="CHEBI:456215"/>
    </ligand>
</feature>
<dbReference type="CDD" id="cd01428">
    <property type="entry name" value="ADK"/>
    <property type="match status" value="1"/>
</dbReference>
<evidence type="ECO:0000256" key="4">
    <source>
        <dbReference type="ARBA" id="ARBA00022777"/>
    </source>
</evidence>
<proteinExistence type="inferred from homology"/>
<evidence type="ECO:0000259" key="9">
    <source>
        <dbReference type="Pfam" id="PF05191"/>
    </source>
</evidence>
<dbReference type="NCBIfam" id="TIGR01351">
    <property type="entry name" value="adk"/>
    <property type="match status" value="1"/>
</dbReference>
<dbReference type="PROSITE" id="PS00113">
    <property type="entry name" value="ADENYLATE_KINASE"/>
    <property type="match status" value="1"/>
</dbReference>
<organism evidence="10 11">
    <name type="scientific">Thelephora terrestris</name>
    <dbReference type="NCBI Taxonomy" id="56493"/>
    <lineage>
        <taxon>Eukaryota</taxon>
        <taxon>Fungi</taxon>
        <taxon>Dikarya</taxon>
        <taxon>Basidiomycota</taxon>
        <taxon>Agaricomycotina</taxon>
        <taxon>Agaricomycetes</taxon>
        <taxon>Thelephorales</taxon>
        <taxon>Thelephoraceae</taxon>
        <taxon>Thelephora</taxon>
    </lineage>
</organism>
<dbReference type="InterPro" id="IPR000850">
    <property type="entry name" value="Adenylat/UMP-CMP_kin"/>
</dbReference>
<comment type="domain">
    <text evidence="7">Consists of three domains, a large central CORE domain and two small peripheral domains, NMPbind and LID, which undergo movements during catalysis. The LID domain closes over the site of phosphoryl transfer upon GTP binding. Assembling and dissambling the active center during each catalytic cycle provides an effective means to prevent GTP hydrolysis.</text>
</comment>
<feature type="binding site" evidence="7">
    <location>
        <begin position="138"/>
        <end position="141"/>
    </location>
    <ligand>
        <name>AMP</name>
        <dbReference type="ChEBI" id="CHEBI:456215"/>
    </ligand>
</feature>
<dbReference type="OrthoDB" id="439792at2759"/>
<accession>A0A9P6LBZ3</accession>
<reference evidence="10" key="2">
    <citation type="submission" date="2020-11" db="EMBL/GenBank/DDBJ databases">
        <authorList>
            <consortium name="DOE Joint Genome Institute"/>
            <person name="Kuo A."/>
            <person name="Miyauchi S."/>
            <person name="Kiss E."/>
            <person name="Drula E."/>
            <person name="Kohler A."/>
            <person name="Sanchez-Garcia M."/>
            <person name="Andreopoulos B."/>
            <person name="Barry K.W."/>
            <person name="Bonito G."/>
            <person name="Buee M."/>
            <person name="Carver A."/>
            <person name="Chen C."/>
            <person name="Cichocki N."/>
            <person name="Clum A."/>
            <person name="Culley D."/>
            <person name="Crous P.W."/>
            <person name="Fauchery L."/>
            <person name="Girlanda M."/>
            <person name="Hayes R."/>
            <person name="Keri Z."/>
            <person name="Labutti K."/>
            <person name="Lipzen A."/>
            <person name="Lombard V."/>
            <person name="Magnuson J."/>
            <person name="Maillard F."/>
            <person name="Morin E."/>
            <person name="Murat C."/>
            <person name="Nolan M."/>
            <person name="Ohm R."/>
            <person name="Pangilinan J."/>
            <person name="Pereira M."/>
            <person name="Perotto S."/>
            <person name="Peter M."/>
            <person name="Riley R."/>
            <person name="Sitrit Y."/>
            <person name="Stielow B."/>
            <person name="Szollosi G."/>
            <person name="Zifcakova L."/>
            <person name="Stursova M."/>
            <person name="Spatafora J.W."/>
            <person name="Tedersoo L."/>
            <person name="Vaario L.-M."/>
            <person name="Yamada A."/>
            <person name="Yan M."/>
            <person name="Wang P."/>
            <person name="Xu J."/>
            <person name="Bruns T."/>
            <person name="Baldrian P."/>
            <person name="Vilgalys R."/>
            <person name="Henrissat B."/>
            <person name="Grigoriev I.V."/>
            <person name="Hibbett D."/>
            <person name="Nagy L.G."/>
            <person name="Martin F.M."/>
        </authorList>
    </citation>
    <scope>NUCLEOTIDE SEQUENCE</scope>
    <source>
        <strain evidence="10">UH-Tt-Lm1</strain>
    </source>
</reference>
<dbReference type="SUPFAM" id="SSF57774">
    <property type="entry name" value="Microbial and mitochondrial ADK, insert 'zinc finger' domain"/>
    <property type="match status" value="1"/>
</dbReference>
<dbReference type="GO" id="GO:0005524">
    <property type="term" value="F:ATP binding"/>
    <property type="evidence" value="ECO:0007669"/>
    <property type="project" value="InterPro"/>
</dbReference>
<comment type="catalytic activity">
    <reaction evidence="7">
        <text>a ribonucleoside 5'-triphosphate + AMP = a ribonucleoside 5'-diphosphate + ADP</text>
        <dbReference type="Rhea" id="RHEA:13749"/>
        <dbReference type="ChEBI" id="CHEBI:57930"/>
        <dbReference type="ChEBI" id="CHEBI:61557"/>
        <dbReference type="ChEBI" id="CHEBI:456215"/>
        <dbReference type="ChEBI" id="CHEBI:456216"/>
        <dbReference type="EC" id="2.7.4.10"/>
    </reaction>
</comment>
<dbReference type="GO" id="GO:0006172">
    <property type="term" value="P:ADP biosynthetic process"/>
    <property type="evidence" value="ECO:0007669"/>
    <property type="project" value="UniProtKB-UniRule"/>
</dbReference>
<keyword evidence="2 7" id="KW-0808">Transferase</keyword>
<comment type="function">
    <text evidence="7">Involved in maintaining the homeostasis of cellular nucleotides by catalyzing the interconversion of nucleoside phosphates. Has GTP:AMP phosphotransferase and ITP:AMP phosphotransferase activities.</text>
</comment>
<dbReference type="HAMAP" id="MF_00235">
    <property type="entry name" value="Adenylate_kinase_Adk"/>
    <property type="match status" value="1"/>
</dbReference>
<evidence type="ECO:0000256" key="5">
    <source>
        <dbReference type="ARBA" id="ARBA00023128"/>
    </source>
</evidence>
<feature type="region of interest" description="Disordered" evidence="8">
    <location>
        <begin position="1"/>
        <end position="22"/>
    </location>
</feature>
<comment type="caution">
    <text evidence="10">The sequence shown here is derived from an EMBL/GenBank/DDBJ whole genome shotgun (WGS) entry which is preliminary data.</text>
</comment>
<dbReference type="Pfam" id="PF05191">
    <property type="entry name" value="ADK_lid"/>
    <property type="match status" value="1"/>
</dbReference>
<feature type="region of interest" description="Disordered" evidence="8">
    <location>
        <begin position="275"/>
        <end position="308"/>
    </location>
</feature>
<keyword evidence="11" id="KW-1185">Reference proteome</keyword>
<evidence type="ECO:0000313" key="11">
    <source>
        <dbReference type="Proteomes" id="UP000736335"/>
    </source>
</evidence>
<dbReference type="InterPro" id="IPR033690">
    <property type="entry name" value="Adenylat_kinase_CS"/>
</dbReference>
<evidence type="ECO:0000256" key="7">
    <source>
        <dbReference type="HAMAP-Rule" id="MF_03169"/>
    </source>
</evidence>
<dbReference type="GO" id="GO:0004017">
    <property type="term" value="F:AMP kinase activity"/>
    <property type="evidence" value="ECO:0007669"/>
    <property type="project" value="InterPro"/>
</dbReference>
<dbReference type="InterPro" id="IPR006259">
    <property type="entry name" value="Adenyl_kin_sub"/>
</dbReference>
<feature type="binding site" evidence="7">
    <location>
        <position position="145"/>
    </location>
    <ligand>
        <name>AMP</name>
        <dbReference type="ChEBI" id="CHEBI:456215"/>
    </ligand>
</feature>
<feature type="binding site" evidence="7">
    <location>
        <position position="180"/>
    </location>
    <ligand>
        <name>GTP</name>
        <dbReference type="ChEBI" id="CHEBI:37565"/>
    </ligand>
</feature>
<feature type="region of interest" description="NMPbind" evidence="7">
    <location>
        <begin position="84"/>
        <end position="113"/>
    </location>
</feature>
<keyword evidence="3 7" id="KW-0547">Nucleotide-binding</keyword>
<dbReference type="HAMAP" id="MF_03169">
    <property type="entry name" value="Adenylate_kinase_AK3"/>
    <property type="match status" value="1"/>
</dbReference>
<feature type="binding site" evidence="7">
    <location>
        <begin position="64"/>
        <end position="69"/>
    </location>
    <ligand>
        <name>GTP</name>
        <dbReference type="ChEBI" id="CHEBI:37565"/>
    </ligand>
</feature>
<comment type="subunit">
    <text evidence="7">Monomer.</text>
</comment>
<comment type="similarity">
    <text evidence="7">Belongs to the adenylate kinase family. AK3 subfamily.</text>
</comment>
<dbReference type="EC" id="2.7.4.10" evidence="7"/>
<evidence type="ECO:0000256" key="3">
    <source>
        <dbReference type="ARBA" id="ARBA00022741"/>
    </source>
</evidence>
<evidence type="ECO:0000256" key="8">
    <source>
        <dbReference type="SAM" id="MobiDB-lite"/>
    </source>
</evidence>
<sequence>MLISTLQRSSKHCGPAASRLSRGSIPSTIASRSLFLNATRLKDESVKPGRDGRVLRMIMFGKPGAGKGTLSSRLVRKYDIMSLSTGDILRQNILERTDVGVMAEELVKRGELVSDDIMLKILTNKLDSLHNQPWILDGFPRTLGQGKMLNEHLKNKSTPLTSIINLDVPDEVILSRISDRYVHLPSGRVYNMSYNKPKVPGFDDITGEPLTKRPDDNPETFALRLNKFYEATSPLLEYYASKHSASTKLVTLKGSTSDEIWPQLDAVIRQMFPSLPERTEPKKRHSLADAILSGEERQKRTDPTLPVL</sequence>
<feature type="domain" description="Adenylate kinase active site lid" evidence="9">
    <location>
        <begin position="180"/>
        <end position="215"/>
    </location>
</feature>
<evidence type="ECO:0000256" key="2">
    <source>
        <dbReference type="ARBA" id="ARBA00022679"/>
    </source>
</evidence>
<dbReference type="Proteomes" id="UP000736335">
    <property type="component" value="Unassembled WGS sequence"/>
</dbReference>
<dbReference type="AlphaFoldDB" id="A0A9P6LBZ3"/>
<dbReference type="PRINTS" id="PR00094">
    <property type="entry name" value="ADENYLTKNASE"/>
</dbReference>
<dbReference type="InterPro" id="IPR036193">
    <property type="entry name" value="ADK_active_lid_dom_sf"/>
</dbReference>
<dbReference type="SUPFAM" id="SSF52540">
    <property type="entry name" value="P-loop containing nucleoside triphosphate hydrolases"/>
    <property type="match status" value="1"/>
</dbReference>
<feature type="binding site" evidence="7">
    <location>
        <position position="85"/>
    </location>
    <ligand>
        <name>AMP</name>
        <dbReference type="ChEBI" id="CHEBI:456215"/>
    </ligand>
</feature>
<feature type="binding site" evidence="7">
    <location>
        <position position="213"/>
    </location>
    <ligand>
        <name>AMP</name>
        <dbReference type="ChEBI" id="CHEBI:456215"/>
    </ligand>
</feature>
<dbReference type="GO" id="GO:0046033">
    <property type="term" value="P:AMP metabolic process"/>
    <property type="evidence" value="ECO:0007669"/>
    <property type="project" value="UniProtKB-UniRule"/>
</dbReference>
<feature type="binding site" evidence="7">
    <location>
        <position position="224"/>
    </location>
    <ligand>
        <name>AMP</name>
        <dbReference type="ChEBI" id="CHEBI:456215"/>
    </ligand>
</feature>
<name>A0A9P6LBZ3_9AGAM</name>
<dbReference type="Gene3D" id="3.40.50.300">
    <property type="entry name" value="P-loop containing nucleotide triphosphate hydrolases"/>
    <property type="match status" value="1"/>
</dbReference>
<dbReference type="InterPro" id="IPR027417">
    <property type="entry name" value="P-loop_NTPase"/>
</dbReference>
<feature type="binding site" evidence="7">
    <location>
        <position position="257"/>
    </location>
    <ligand>
        <name>GTP</name>
        <dbReference type="ChEBI" id="CHEBI:37565"/>
    </ligand>
</feature>
<keyword evidence="5 7" id="KW-0496">Mitochondrion</keyword>
<feature type="binding site" evidence="7">
    <location>
        <position position="90"/>
    </location>
    <ligand>
        <name>AMP</name>
        <dbReference type="ChEBI" id="CHEBI:456215"/>
    </ligand>
</feature>
<evidence type="ECO:0000256" key="6">
    <source>
        <dbReference type="ARBA" id="ARBA00023134"/>
    </source>
</evidence>
<evidence type="ECO:0000313" key="10">
    <source>
        <dbReference type="EMBL" id="KAF9792212.1"/>
    </source>
</evidence>
<keyword evidence="6 7" id="KW-0342">GTP-binding</keyword>
<gene>
    <name evidence="7" type="primary">ADK2</name>
    <name evidence="10" type="ORF">BJ322DRAFT_1027789</name>
</gene>
<evidence type="ECO:0000256" key="1">
    <source>
        <dbReference type="ARBA" id="ARBA00004305"/>
    </source>
</evidence>
<dbReference type="FunFam" id="3.40.50.300:FF:000106">
    <property type="entry name" value="Adenylate kinase mitochondrial"/>
    <property type="match status" value="1"/>
</dbReference>
<feature type="binding site" evidence="7">
    <location>
        <begin position="189"/>
        <end position="190"/>
    </location>
    <ligand>
        <name>GTP</name>
        <dbReference type="ChEBI" id="CHEBI:37565"/>
    </ligand>
</feature>
<comment type="subcellular location">
    <subcellularLocation>
        <location evidence="1 7">Mitochondrion matrix</location>
    </subcellularLocation>
</comment>
<dbReference type="PANTHER" id="PTHR23359">
    <property type="entry name" value="NUCLEOTIDE KINASE"/>
    <property type="match status" value="1"/>
</dbReference>
<dbReference type="GO" id="GO:0046041">
    <property type="term" value="P:ITP metabolic process"/>
    <property type="evidence" value="ECO:0007669"/>
    <property type="project" value="UniProtKB-UniRule"/>
</dbReference>
<dbReference type="GO" id="GO:0046039">
    <property type="term" value="P:GTP metabolic process"/>
    <property type="evidence" value="ECO:0007669"/>
    <property type="project" value="UniProtKB-UniRule"/>
</dbReference>
<dbReference type="EMBL" id="WIUZ02000001">
    <property type="protein sequence ID" value="KAF9792212.1"/>
    <property type="molecule type" value="Genomic_DNA"/>
</dbReference>
<dbReference type="Pfam" id="PF00406">
    <property type="entry name" value="ADK"/>
    <property type="match status" value="1"/>
</dbReference>